<dbReference type="EMBL" id="ML743582">
    <property type="protein sequence ID" value="KAE8136687.1"/>
    <property type="molecule type" value="Genomic_DNA"/>
</dbReference>
<reference evidence="2 3" key="1">
    <citation type="submission" date="2019-04" db="EMBL/GenBank/DDBJ databases">
        <title>Friends and foes A comparative genomics study of 23 Aspergillus species from section Flavi.</title>
        <authorList>
            <consortium name="DOE Joint Genome Institute"/>
            <person name="Kjaerbolling I."/>
            <person name="Vesth T."/>
            <person name="Frisvad J.C."/>
            <person name="Nybo J.L."/>
            <person name="Theobald S."/>
            <person name="Kildgaard S."/>
            <person name="Isbrandt T."/>
            <person name="Kuo A."/>
            <person name="Sato A."/>
            <person name="Lyhne E.K."/>
            <person name="Kogle M.E."/>
            <person name="Wiebenga A."/>
            <person name="Kun R.S."/>
            <person name="Lubbers R.J."/>
            <person name="Makela M.R."/>
            <person name="Barry K."/>
            <person name="Chovatia M."/>
            <person name="Clum A."/>
            <person name="Daum C."/>
            <person name="Haridas S."/>
            <person name="He G."/>
            <person name="LaButti K."/>
            <person name="Lipzen A."/>
            <person name="Mondo S."/>
            <person name="Riley R."/>
            <person name="Salamov A."/>
            <person name="Simmons B.A."/>
            <person name="Magnuson J.K."/>
            <person name="Henrissat B."/>
            <person name="Mortensen U.H."/>
            <person name="Larsen T.O."/>
            <person name="Devries R.P."/>
            <person name="Grigoriev I.V."/>
            <person name="Machida M."/>
            <person name="Baker S.E."/>
            <person name="Andersen M.R."/>
        </authorList>
    </citation>
    <scope>NUCLEOTIDE SEQUENCE [LARGE SCALE GENOMIC DNA]</scope>
    <source>
        <strain evidence="2 3">CBS 117625</strain>
    </source>
</reference>
<dbReference type="GO" id="GO:0016787">
    <property type="term" value="F:hydrolase activity"/>
    <property type="evidence" value="ECO:0007669"/>
    <property type="project" value="InterPro"/>
</dbReference>
<evidence type="ECO:0000313" key="3">
    <source>
        <dbReference type="Proteomes" id="UP000325672"/>
    </source>
</evidence>
<dbReference type="InterPro" id="IPR013094">
    <property type="entry name" value="AB_hydrolase_3"/>
</dbReference>
<sequence>MLLAPMLDDRYGTVSATQYGDQLPWTRGVGEMAWECTPGRKEVRDESVGIYAVPGRTEDLSNLPQAYIDVGSAEVFGDKSIAYASGLLASGCLFGLHVWPSAFHGSDLGVPEAAILKAGAKARDDWIARMMK</sequence>
<gene>
    <name evidence="2" type="ORF">BDV38DRAFT_248903</name>
</gene>
<dbReference type="Gene3D" id="3.40.50.1820">
    <property type="entry name" value="alpha/beta hydrolase"/>
    <property type="match status" value="1"/>
</dbReference>
<dbReference type="SUPFAM" id="SSF53474">
    <property type="entry name" value="alpha/beta-Hydrolases"/>
    <property type="match status" value="1"/>
</dbReference>
<protein>
    <recommendedName>
        <fullName evidence="1">Alpha/beta hydrolase fold-3 domain-containing protein</fullName>
    </recommendedName>
</protein>
<proteinExistence type="predicted"/>
<evidence type="ECO:0000259" key="1">
    <source>
        <dbReference type="Pfam" id="PF07859"/>
    </source>
</evidence>
<dbReference type="OrthoDB" id="433474at2759"/>
<accession>A0A5N6SS34</accession>
<dbReference type="RefSeq" id="XP_031912750.1">
    <property type="nucleotide sequence ID" value="XM_032054764.1"/>
</dbReference>
<keyword evidence="3" id="KW-1185">Reference proteome</keyword>
<dbReference type="Pfam" id="PF07859">
    <property type="entry name" value="Abhydrolase_3"/>
    <property type="match status" value="1"/>
</dbReference>
<dbReference type="AlphaFoldDB" id="A0A5N6SS34"/>
<organism evidence="2 3">
    <name type="scientific">Aspergillus pseudotamarii</name>
    <dbReference type="NCBI Taxonomy" id="132259"/>
    <lineage>
        <taxon>Eukaryota</taxon>
        <taxon>Fungi</taxon>
        <taxon>Dikarya</taxon>
        <taxon>Ascomycota</taxon>
        <taxon>Pezizomycotina</taxon>
        <taxon>Eurotiomycetes</taxon>
        <taxon>Eurotiomycetidae</taxon>
        <taxon>Eurotiales</taxon>
        <taxon>Aspergillaceae</taxon>
        <taxon>Aspergillus</taxon>
        <taxon>Aspergillus subgen. Circumdati</taxon>
    </lineage>
</organism>
<feature type="domain" description="Alpha/beta hydrolase fold-3" evidence="1">
    <location>
        <begin position="1"/>
        <end position="105"/>
    </location>
</feature>
<dbReference type="Proteomes" id="UP000325672">
    <property type="component" value="Unassembled WGS sequence"/>
</dbReference>
<name>A0A5N6SS34_ASPPS</name>
<dbReference type="GeneID" id="43638974"/>
<evidence type="ECO:0000313" key="2">
    <source>
        <dbReference type="EMBL" id="KAE8136687.1"/>
    </source>
</evidence>
<dbReference type="InterPro" id="IPR029058">
    <property type="entry name" value="AB_hydrolase_fold"/>
</dbReference>